<dbReference type="InterPro" id="IPR008427">
    <property type="entry name" value="Extracellular_membr_CFEM_dom"/>
</dbReference>
<comment type="caution">
    <text evidence="19">The sequence shown here is derived from an EMBL/GenBank/DDBJ whole genome shotgun (WGS) entry which is preliminary data.</text>
</comment>
<organism evidence="19 20">
    <name type="scientific">Cordyceps javanica</name>
    <dbReference type="NCBI Taxonomy" id="43265"/>
    <lineage>
        <taxon>Eukaryota</taxon>
        <taxon>Fungi</taxon>
        <taxon>Dikarya</taxon>
        <taxon>Ascomycota</taxon>
        <taxon>Pezizomycotina</taxon>
        <taxon>Sordariomycetes</taxon>
        <taxon>Hypocreomycetidae</taxon>
        <taxon>Hypocreales</taxon>
        <taxon>Cordycipitaceae</taxon>
        <taxon>Cordyceps</taxon>
    </lineage>
</organism>
<keyword evidence="9 17" id="KW-0732">Signal</keyword>
<evidence type="ECO:0000256" key="3">
    <source>
        <dbReference type="ARBA" id="ARBA00010031"/>
    </source>
</evidence>
<evidence type="ECO:0000256" key="12">
    <source>
        <dbReference type="ARBA" id="ARBA00023157"/>
    </source>
</evidence>
<accession>A0A545UX26</accession>
<dbReference type="GO" id="GO:0005576">
    <property type="term" value="C:extracellular region"/>
    <property type="evidence" value="ECO:0007669"/>
    <property type="project" value="UniProtKB-SubCell"/>
</dbReference>
<evidence type="ECO:0000256" key="10">
    <source>
        <dbReference type="ARBA" id="ARBA00023004"/>
    </source>
</evidence>
<evidence type="ECO:0000256" key="5">
    <source>
        <dbReference type="ARBA" id="ARBA00022525"/>
    </source>
</evidence>
<evidence type="ECO:0000313" key="19">
    <source>
        <dbReference type="EMBL" id="TQV94024.1"/>
    </source>
</evidence>
<dbReference type="OrthoDB" id="4870560at2759"/>
<evidence type="ECO:0000256" key="14">
    <source>
        <dbReference type="ARBA" id="ARBA00023288"/>
    </source>
</evidence>
<keyword evidence="5" id="KW-0964">Secreted</keyword>
<comment type="subcellular location">
    <subcellularLocation>
        <location evidence="1">Cell membrane</location>
        <topology evidence="1">Lipid-anchor</topology>
        <topology evidence="1">GPI-anchor</topology>
    </subcellularLocation>
    <subcellularLocation>
        <location evidence="2">Secreted</location>
    </subcellularLocation>
</comment>
<evidence type="ECO:0000256" key="6">
    <source>
        <dbReference type="ARBA" id="ARBA00022617"/>
    </source>
</evidence>
<keyword evidence="8 15" id="KW-0479">Metal-binding</keyword>
<evidence type="ECO:0000256" key="7">
    <source>
        <dbReference type="ARBA" id="ARBA00022622"/>
    </source>
</evidence>
<keyword evidence="10 15" id="KW-0408">Iron</keyword>
<feature type="disulfide bond" evidence="15">
    <location>
        <begin position="43"/>
        <end position="50"/>
    </location>
</feature>
<dbReference type="Pfam" id="PF05730">
    <property type="entry name" value="CFEM"/>
    <property type="match status" value="1"/>
</dbReference>
<name>A0A545UX26_9HYPO</name>
<keyword evidence="13" id="KW-0325">Glycoprotein</keyword>
<dbReference type="GO" id="GO:0098552">
    <property type="term" value="C:side of membrane"/>
    <property type="evidence" value="ECO:0007669"/>
    <property type="project" value="UniProtKB-KW"/>
</dbReference>
<evidence type="ECO:0000256" key="15">
    <source>
        <dbReference type="PROSITE-ProRule" id="PRU01356"/>
    </source>
</evidence>
<comment type="similarity">
    <text evidence="3">Belongs to the RBT5 family.</text>
</comment>
<evidence type="ECO:0000256" key="16">
    <source>
        <dbReference type="SAM" id="MobiDB-lite"/>
    </source>
</evidence>
<dbReference type="EMBL" id="SPUK01000010">
    <property type="protein sequence ID" value="TQV94024.1"/>
    <property type="molecule type" value="Genomic_DNA"/>
</dbReference>
<protein>
    <submittedName>
        <fullName evidence="19">CFEMdomain-containing protein</fullName>
    </submittedName>
</protein>
<keyword evidence="11" id="KW-0472">Membrane</keyword>
<dbReference type="GO" id="GO:0005886">
    <property type="term" value="C:plasma membrane"/>
    <property type="evidence" value="ECO:0007669"/>
    <property type="project" value="UniProtKB-SubCell"/>
</dbReference>
<evidence type="ECO:0000256" key="2">
    <source>
        <dbReference type="ARBA" id="ARBA00004613"/>
    </source>
</evidence>
<dbReference type="AlphaFoldDB" id="A0A545UX26"/>
<dbReference type="GO" id="GO:0046872">
    <property type="term" value="F:metal ion binding"/>
    <property type="evidence" value="ECO:0007669"/>
    <property type="project" value="UniProtKB-UniRule"/>
</dbReference>
<evidence type="ECO:0000256" key="8">
    <source>
        <dbReference type="ARBA" id="ARBA00022723"/>
    </source>
</evidence>
<feature type="signal peptide" evidence="17">
    <location>
        <begin position="1"/>
        <end position="18"/>
    </location>
</feature>
<keyword evidence="7" id="KW-0336">GPI-anchor</keyword>
<evidence type="ECO:0000256" key="1">
    <source>
        <dbReference type="ARBA" id="ARBA00004609"/>
    </source>
</evidence>
<sequence length="168" mass="16307">MKVATLAVVASGIWAAAAQNRADFLPECALKCLDDATQKVTSCSLTDAVCWCVQKNYEDIYNAGVACVLTECGSDKALKQVLPGAAKFCAAATASAKAATSSPAPTASAASSSSDSKNSTATITSAPASSSASSSSTAKPSTASPGAAATSGPIAGAAVLLAGVLAVL</sequence>
<proteinExistence type="inferred from homology"/>
<feature type="domain" description="CFEM" evidence="18">
    <location>
        <begin position="1"/>
        <end position="117"/>
    </location>
</feature>
<evidence type="ECO:0000259" key="18">
    <source>
        <dbReference type="PROSITE" id="PS52012"/>
    </source>
</evidence>
<reference evidence="19 20" key="1">
    <citation type="journal article" date="2019" name="Appl. Microbiol. Biotechnol.">
        <title>Genome sequence of Isaria javanica and comparative genome analysis insights into family S53 peptidase evolution in fungal entomopathogens.</title>
        <authorList>
            <person name="Lin R."/>
            <person name="Zhang X."/>
            <person name="Xin B."/>
            <person name="Zou M."/>
            <person name="Gao Y."/>
            <person name="Qin F."/>
            <person name="Hu Q."/>
            <person name="Xie B."/>
            <person name="Cheng X."/>
        </authorList>
    </citation>
    <scope>NUCLEOTIDE SEQUENCE [LARGE SCALE GENOMIC DNA]</scope>
    <source>
        <strain evidence="19 20">IJ1G</strain>
    </source>
</reference>
<dbReference type="Proteomes" id="UP000315783">
    <property type="component" value="Unassembled WGS sequence"/>
</dbReference>
<feature type="binding site" description="axial binding residue" evidence="15">
    <location>
        <position position="47"/>
    </location>
    <ligand>
        <name>heme</name>
        <dbReference type="ChEBI" id="CHEBI:30413"/>
    </ligand>
    <ligandPart>
        <name>Fe</name>
        <dbReference type="ChEBI" id="CHEBI:18248"/>
    </ligandPart>
</feature>
<keyword evidence="20" id="KW-1185">Reference proteome</keyword>
<dbReference type="SMART" id="SM00747">
    <property type="entry name" value="CFEM"/>
    <property type="match status" value="1"/>
</dbReference>
<evidence type="ECO:0000313" key="20">
    <source>
        <dbReference type="Proteomes" id="UP000315783"/>
    </source>
</evidence>
<dbReference type="STRING" id="43265.A0A545UX26"/>
<evidence type="ECO:0000256" key="9">
    <source>
        <dbReference type="ARBA" id="ARBA00022729"/>
    </source>
</evidence>
<dbReference type="InterPro" id="IPR051735">
    <property type="entry name" value="CFEM_domain"/>
</dbReference>
<evidence type="ECO:0000256" key="4">
    <source>
        <dbReference type="ARBA" id="ARBA00022475"/>
    </source>
</evidence>
<evidence type="ECO:0000256" key="11">
    <source>
        <dbReference type="ARBA" id="ARBA00023136"/>
    </source>
</evidence>
<keyword evidence="14" id="KW-0449">Lipoprotein</keyword>
<feature type="chain" id="PRO_5022146977" evidence="17">
    <location>
        <begin position="19"/>
        <end position="168"/>
    </location>
</feature>
<dbReference type="PANTHER" id="PTHR37928:SF2">
    <property type="entry name" value="GPI ANCHORED CFEM DOMAIN PROTEIN (AFU_ORTHOLOGUE AFUA_6G10580)"/>
    <property type="match status" value="1"/>
</dbReference>
<feature type="region of interest" description="Disordered" evidence="16">
    <location>
        <begin position="97"/>
        <end position="150"/>
    </location>
</feature>
<gene>
    <name evidence="19" type="ORF">IF1G_06903</name>
</gene>
<dbReference type="PROSITE" id="PS52012">
    <property type="entry name" value="CFEM"/>
    <property type="match status" value="1"/>
</dbReference>
<keyword evidence="4" id="KW-1003">Cell membrane</keyword>
<comment type="caution">
    <text evidence="15">Lacks conserved residue(s) required for the propagation of feature annotation.</text>
</comment>
<keyword evidence="6 15" id="KW-0349">Heme</keyword>
<keyword evidence="12 15" id="KW-1015">Disulfide bond</keyword>
<dbReference type="PANTHER" id="PTHR37928">
    <property type="entry name" value="CFEM DOMAIN PROTEIN (AFU_ORTHOLOGUE AFUA_6G14090)"/>
    <property type="match status" value="1"/>
</dbReference>
<evidence type="ECO:0000256" key="13">
    <source>
        <dbReference type="ARBA" id="ARBA00023180"/>
    </source>
</evidence>
<evidence type="ECO:0000256" key="17">
    <source>
        <dbReference type="SAM" id="SignalP"/>
    </source>
</evidence>